<evidence type="ECO:0000256" key="5">
    <source>
        <dbReference type="ARBA" id="ARBA00023136"/>
    </source>
</evidence>
<feature type="transmembrane region" description="Helical" evidence="6">
    <location>
        <begin position="192"/>
        <end position="214"/>
    </location>
</feature>
<dbReference type="AlphaFoldDB" id="A0A1W9ZAF1"/>
<feature type="transmembrane region" description="Helical" evidence="6">
    <location>
        <begin position="37"/>
        <end position="65"/>
    </location>
</feature>
<dbReference type="NCBIfam" id="TIGR00766">
    <property type="entry name" value="inner membrane protein YhjD"/>
    <property type="match status" value="1"/>
</dbReference>
<comment type="subcellular location">
    <subcellularLocation>
        <location evidence="1">Cell membrane</location>
        <topology evidence="1">Multi-pass membrane protein</topology>
    </subcellularLocation>
</comment>
<dbReference type="InterPro" id="IPR017039">
    <property type="entry name" value="Virul_fac_BrkB"/>
</dbReference>
<reference evidence="7 8" key="1">
    <citation type="submission" date="2017-02" db="EMBL/GenBank/DDBJ databases">
        <title>The new phylogeny of genus Mycobacterium.</title>
        <authorList>
            <person name="Tortoli E."/>
            <person name="Trovato A."/>
            <person name="Cirillo D.M."/>
        </authorList>
    </citation>
    <scope>NUCLEOTIDE SEQUENCE [LARGE SCALE GENOMIC DNA]</scope>
    <source>
        <strain evidence="7 8">DSM 45057</strain>
    </source>
</reference>
<dbReference type="EMBL" id="MVHE01000092">
    <property type="protein sequence ID" value="ORA10386.1"/>
    <property type="molecule type" value="Genomic_DNA"/>
</dbReference>
<keyword evidence="2" id="KW-1003">Cell membrane</keyword>
<keyword evidence="4 6" id="KW-1133">Transmembrane helix</keyword>
<dbReference type="GO" id="GO:0005886">
    <property type="term" value="C:plasma membrane"/>
    <property type="evidence" value="ECO:0007669"/>
    <property type="project" value="UniProtKB-SubCell"/>
</dbReference>
<evidence type="ECO:0000256" key="6">
    <source>
        <dbReference type="SAM" id="Phobius"/>
    </source>
</evidence>
<keyword evidence="8" id="KW-1185">Reference proteome</keyword>
<keyword evidence="5 6" id="KW-0472">Membrane</keyword>
<evidence type="ECO:0000313" key="8">
    <source>
        <dbReference type="Proteomes" id="UP000192284"/>
    </source>
</evidence>
<sequence>MTDPAKPGIFDRLRSRYGRLDHVVRAYSRFSQRRGGFFAAGLTYYTIFALFPLLMVSFSVIGFALSRNPTLIDTIHNRIRAEISSALSQQLVDLMDSAIDARASVGAIGLVTAAWAGLGWMTHLRQALSEMWDQSLDTTGYVRTKLSDLAAMVGTFVVIVATLALSALGHAAPMHAVLRWLGIPEFSVFDPIFRAVSLLISFLVSWLLFSWMIARLPRQPASIVTSLRAGLMAAVGYEVFKQVGSIYLGAVLRSPAGAAFGPVLGLMVFAYVTSYLVLFATAWAATAAREDPRAEPVDPPGPAIISPRIQVDEGLSARQTMAAAAAGAIGALTVSRLFRTRR</sequence>
<dbReference type="PANTHER" id="PTHR30213:SF1">
    <property type="entry name" value="INNER MEMBRANE PROTEIN YHJD"/>
    <property type="match status" value="1"/>
</dbReference>
<proteinExistence type="predicted"/>
<comment type="caution">
    <text evidence="7">The sequence shown here is derived from an EMBL/GenBank/DDBJ whole genome shotgun (WGS) entry which is preliminary data.</text>
</comment>
<gene>
    <name evidence="7" type="ORF">BST12_26745</name>
</gene>
<evidence type="ECO:0000313" key="7">
    <source>
        <dbReference type="EMBL" id="ORA10386.1"/>
    </source>
</evidence>
<feature type="transmembrane region" description="Helical" evidence="6">
    <location>
        <begin position="263"/>
        <end position="285"/>
    </location>
</feature>
<dbReference type="Pfam" id="PF03631">
    <property type="entry name" value="Virul_fac_BrkB"/>
    <property type="match status" value="1"/>
</dbReference>
<dbReference type="Proteomes" id="UP000192284">
    <property type="component" value="Unassembled WGS sequence"/>
</dbReference>
<protein>
    <submittedName>
        <fullName evidence="7">Inner membrane protein YhjD</fullName>
    </submittedName>
</protein>
<keyword evidence="3 6" id="KW-0812">Transmembrane</keyword>
<evidence type="ECO:0000256" key="2">
    <source>
        <dbReference type="ARBA" id="ARBA00022475"/>
    </source>
</evidence>
<dbReference type="RefSeq" id="WP_083116218.1">
    <property type="nucleotide sequence ID" value="NZ_JACKTS010000049.1"/>
</dbReference>
<dbReference type="InterPro" id="IPR005274">
    <property type="entry name" value="IM_pro_YhjD"/>
</dbReference>
<name>A0A1W9ZAF1_MYCAN</name>
<evidence type="ECO:0000256" key="4">
    <source>
        <dbReference type="ARBA" id="ARBA00022989"/>
    </source>
</evidence>
<evidence type="ECO:0000256" key="1">
    <source>
        <dbReference type="ARBA" id="ARBA00004651"/>
    </source>
</evidence>
<accession>A0A1W9ZAF1</accession>
<evidence type="ECO:0000256" key="3">
    <source>
        <dbReference type="ARBA" id="ARBA00022692"/>
    </source>
</evidence>
<feature type="transmembrane region" description="Helical" evidence="6">
    <location>
        <begin position="101"/>
        <end position="121"/>
    </location>
</feature>
<feature type="transmembrane region" description="Helical" evidence="6">
    <location>
        <begin position="149"/>
        <end position="172"/>
    </location>
</feature>
<dbReference type="OrthoDB" id="4127374at2"/>
<dbReference type="PANTHER" id="PTHR30213">
    <property type="entry name" value="INNER MEMBRANE PROTEIN YHJD"/>
    <property type="match status" value="1"/>
</dbReference>
<organism evidence="7 8">
    <name type="scientific">Mycobacterium angelicum</name>
    <dbReference type="NCBI Taxonomy" id="470074"/>
    <lineage>
        <taxon>Bacteria</taxon>
        <taxon>Bacillati</taxon>
        <taxon>Actinomycetota</taxon>
        <taxon>Actinomycetes</taxon>
        <taxon>Mycobacteriales</taxon>
        <taxon>Mycobacteriaceae</taxon>
        <taxon>Mycobacterium</taxon>
    </lineage>
</organism>